<evidence type="ECO:0000313" key="4">
    <source>
        <dbReference type="Proteomes" id="UP000242754"/>
    </source>
</evidence>
<dbReference type="RefSeq" id="WP_177194319.1">
    <property type="nucleotide sequence ID" value="NZ_FJNE01000001.1"/>
</dbReference>
<evidence type="ECO:0000256" key="1">
    <source>
        <dbReference type="SAM" id="Phobius"/>
    </source>
</evidence>
<feature type="transmembrane region" description="Helical" evidence="1">
    <location>
        <begin position="63"/>
        <end position="80"/>
    </location>
</feature>
<organism evidence="3 4">
    <name type="scientific">Trichococcus palustris</name>
    <dbReference type="NCBI Taxonomy" id="140314"/>
    <lineage>
        <taxon>Bacteria</taxon>
        <taxon>Bacillati</taxon>
        <taxon>Bacillota</taxon>
        <taxon>Bacilli</taxon>
        <taxon>Lactobacillales</taxon>
        <taxon>Carnobacteriaceae</taxon>
        <taxon>Trichococcus</taxon>
    </lineage>
</organism>
<dbReference type="NCBIfam" id="NF037970">
    <property type="entry name" value="vanZ_1"/>
    <property type="match status" value="1"/>
</dbReference>
<keyword evidence="1" id="KW-1133">Transmembrane helix</keyword>
<dbReference type="Pfam" id="PF04892">
    <property type="entry name" value="VanZ"/>
    <property type="match status" value="1"/>
</dbReference>
<proteinExistence type="predicted"/>
<keyword evidence="1" id="KW-0812">Transmembrane</keyword>
<evidence type="ECO:0000259" key="2">
    <source>
        <dbReference type="Pfam" id="PF04892"/>
    </source>
</evidence>
<accession>A0A143Y7Y9</accession>
<keyword evidence="4" id="KW-1185">Reference proteome</keyword>
<dbReference type="STRING" id="140314.SAMN04488076_10210"/>
<protein>
    <recommendedName>
        <fullName evidence="2">VanZ-like domain-containing protein</fullName>
    </recommendedName>
</protein>
<gene>
    <name evidence="3" type="ORF">Tpal_281</name>
</gene>
<sequence>MTLKYNRKLLFLILWMGCIFLFSQQNGQDSSQTSGIVLEILKRLGLDSAATGQSNLSFFVRKAGHFTEYLILGILFLRYYRERQPSRKKLLITTVLFVFLYAASDEFHQSFIPGRGPAFTDVLIDTSGGLVGILLHGQISKWRTKQAV</sequence>
<evidence type="ECO:0000313" key="3">
    <source>
        <dbReference type="EMBL" id="CZQ82108.1"/>
    </source>
</evidence>
<dbReference type="PIRSF" id="PIRSF019083">
    <property type="entry name" value="UCP019083_VanZ"/>
    <property type="match status" value="1"/>
</dbReference>
<name>A0A143Y7Y9_9LACT</name>
<dbReference type="Proteomes" id="UP000242754">
    <property type="component" value="Unassembled WGS sequence"/>
</dbReference>
<dbReference type="AlphaFoldDB" id="A0A143Y7Y9"/>
<feature type="domain" description="VanZ-like" evidence="2">
    <location>
        <begin position="9"/>
        <end position="135"/>
    </location>
</feature>
<keyword evidence="1" id="KW-0472">Membrane</keyword>
<reference evidence="3 4" key="1">
    <citation type="submission" date="2016-02" db="EMBL/GenBank/DDBJ databases">
        <authorList>
            <person name="Wen L."/>
            <person name="He K."/>
            <person name="Yang H."/>
        </authorList>
    </citation>
    <scope>NUCLEOTIDE SEQUENCE [LARGE SCALE GENOMIC DNA]</scope>
    <source>
        <strain evidence="3">Trichococcus palustris</strain>
    </source>
</reference>
<dbReference type="InterPro" id="IPR016747">
    <property type="entry name" value="Phosphotransbutyrylase"/>
</dbReference>
<dbReference type="EMBL" id="FJNE01000001">
    <property type="protein sequence ID" value="CZQ82108.1"/>
    <property type="molecule type" value="Genomic_DNA"/>
</dbReference>
<dbReference type="InterPro" id="IPR006976">
    <property type="entry name" value="VanZ-like"/>
</dbReference>